<evidence type="ECO:0000313" key="2">
    <source>
        <dbReference type="Proteomes" id="UP000185860"/>
    </source>
</evidence>
<sequence length="72" mass="8036">MFPKPSKPTLLQPHLDAFQLHQLAIELDQNSEESCTGGSFTGGDIIITKFNHPSNTVNSSTYYRIRSIPTLM</sequence>
<reference evidence="1 2" key="1">
    <citation type="submission" date="2016-11" db="EMBL/GenBank/DDBJ databases">
        <title>Draft Genome Sequences of Nine Cyanobacterial Strains from Diverse Habitats.</title>
        <authorList>
            <person name="Zhu T."/>
            <person name="Hou S."/>
            <person name="Lu X."/>
            <person name="Hess W.R."/>
        </authorList>
    </citation>
    <scope>NUCLEOTIDE SEQUENCE [LARGE SCALE GENOMIC DNA]</scope>
    <source>
        <strain evidence="1 2">IAM M-71</strain>
    </source>
</reference>
<dbReference type="EMBL" id="MRCE01000005">
    <property type="protein sequence ID" value="OKH39353.1"/>
    <property type="molecule type" value="Genomic_DNA"/>
</dbReference>
<comment type="caution">
    <text evidence="1">The sequence shown here is derived from an EMBL/GenBank/DDBJ whole genome shotgun (WGS) entry which is preliminary data.</text>
</comment>
<accession>A0A1U7IPL8</accession>
<protein>
    <submittedName>
        <fullName evidence="1">Uncharacterized protein</fullName>
    </submittedName>
</protein>
<name>A0A1U7IPL8_9CYAN</name>
<dbReference type="AlphaFoldDB" id="A0A1U7IPL8"/>
<dbReference type="RefSeq" id="WP_073592608.1">
    <property type="nucleotide sequence ID" value="NZ_MRCE01000005.1"/>
</dbReference>
<proteinExistence type="predicted"/>
<organism evidence="1 2">
    <name type="scientific">[Phormidium ambiguum] IAM M-71</name>
    <dbReference type="NCBI Taxonomy" id="454136"/>
    <lineage>
        <taxon>Bacteria</taxon>
        <taxon>Bacillati</taxon>
        <taxon>Cyanobacteriota</taxon>
        <taxon>Cyanophyceae</taxon>
        <taxon>Oscillatoriophycideae</taxon>
        <taxon>Aerosakkonematales</taxon>
        <taxon>Aerosakkonemataceae</taxon>
        <taxon>Floridanema</taxon>
    </lineage>
</organism>
<dbReference type="STRING" id="454136.NIES2119_06325"/>
<gene>
    <name evidence="1" type="ORF">NIES2119_06325</name>
</gene>
<dbReference type="Proteomes" id="UP000185860">
    <property type="component" value="Unassembled WGS sequence"/>
</dbReference>
<evidence type="ECO:0000313" key="1">
    <source>
        <dbReference type="EMBL" id="OKH39353.1"/>
    </source>
</evidence>